<keyword evidence="6" id="KW-1185">Reference proteome</keyword>
<feature type="modified residue" description="4-aspartylphosphate" evidence="1">
    <location>
        <position position="498"/>
    </location>
</feature>
<proteinExistence type="predicted"/>
<keyword evidence="1" id="KW-0597">Phosphoprotein</keyword>
<evidence type="ECO:0000259" key="4">
    <source>
        <dbReference type="PROSITE" id="PS50887"/>
    </source>
</evidence>
<evidence type="ECO:0000259" key="3">
    <source>
        <dbReference type="PROSITE" id="PS50883"/>
    </source>
</evidence>
<dbReference type="InterPro" id="IPR001633">
    <property type="entry name" value="EAL_dom"/>
</dbReference>
<dbReference type="PROSITE" id="PS50110">
    <property type="entry name" value="RESPONSE_REGULATORY"/>
    <property type="match status" value="1"/>
</dbReference>
<protein>
    <submittedName>
        <fullName evidence="5">Regulator of RpoS</fullName>
    </submittedName>
</protein>
<dbReference type="InterPro" id="IPR029787">
    <property type="entry name" value="Nucleotide_cyclase"/>
</dbReference>
<dbReference type="SUPFAM" id="SSF52172">
    <property type="entry name" value="CheY-like"/>
    <property type="match status" value="1"/>
</dbReference>
<dbReference type="InterPro" id="IPR001789">
    <property type="entry name" value="Sig_transdc_resp-reg_receiver"/>
</dbReference>
<dbReference type="NCBIfam" id="TIGR00254">
    <property type="entry name" value="GGDEF"/>
    <property type="match status" value="1"/>
</dbReference>
<dbReference type="CDD" id="cd17569">
    <property type="entry name" value="REC_HupR-like"/>
    <property type="match status" value="1"/>
</dbReference>
<sequence>MSQRYDDFGSIATDPVTGVYRLGANGPNLATALAAAGATKRRVALLHIDIDMFRSINANMGEDIGDQALAAVAQRLRKAIPSDAWLWRLNSDEFIAGLGYRDNELDGAGLAERLRDALEIPLSIPPYTLPMTISIGIAVYPDHAHDAASLLAKAEQALRRVKEEGLDAVGHYSSRPARPPTGDGFAGRLVEALDKDEFRLVYQPLVSASDGGLTGFGALLRWQTDTGLLRPNRFMDIVERVGLSARLGEWVTETAVRQLADWRAQGLDYLGMSVHLAGSMLAQGDCTDRIGELLHRHGVPGSAMEFEISENVLALDARQVFDTLKGLQALGATLTVQDFGLGGLSFAALAQYPLDRLKIDRSFIRNVASDTRSAAIVRGIIAMGHRLGMKVTAKGVENEGELGFLRRNHCDFFQGYIFSEPLPADQLDELVRKRFLLPSAFAATRPERTLLLLDDEENVLRSLVRLFRRDGYTILTANSVRQAFDLLASNTVQVIVSDQRMPDMSGTEFLGRVRDLHPDTIRMVLSGYTDVATITEAINRGAIYRFLTKPWNDEELREHIHAAFRAYERRAAGEPAY</sequence>
<dbReference type="InterPro" id="IPR011006">
    <property type="entry name" value="CheY-like_superfamily"/>
</dbReference>
<gene>
    <name evidence="5" type="primary">rssB_2</name>
    <name evidence="5" type="ORF">LYB30171_00700</name>
</gene>
<organism evidence="5 6">
    <name type="scientific">Novilysobacter luteus</name>
    <dbReference type="NCBI Taxonomy" id="2822368"/>
    <lineage>
        <taxon>Bacteria</taxon>
        <taxon>Pseudomonadati</taxon>
        <taxon>Pseudomonadota</taxon>
        <taxon>Gammaproteobacteria</taxon>
        <taxon>Lysobacterales</taxon>
        <taxon>Lysobacteraceae</taxon>
        <taxon>Novilysobacter</taxon>
    </lineage>
</organism>
<reference evidence="5 6" key="1">
    <citation type="submission" date="2021-04" db="EMBL/GenBank/DDBJ databases">
        <authorList>
            <person name="Rodrigo-Torres L."/>
            <person name="Arahal R. D."/>
            <person name="Lucena T."/>
        </authorList>
    </citation>
    <scope>NUCLEOTIDE SEQUENCE [LARGE SCALE GENOMIC DNA]</scope>
    <source>
        <strain evidence="5 6">CECT 30171</strain>
    </source>
</reference>
<dbReference type="RefSeq" id="WP_215219671.1">
    <property type="nucleotide sequence ID" value="NZ_OU015430.1"/>
</dbReference>
<dbReference type="Gene3D" id="3.30.70.270">
    <property type="match status" value="1"/>
</dbReference>
<dbReference type="Gene3D" id="3.40.50.2300">
    <property type="match status" value="1"/>
</dbReference>
<dbReference type="Pfam" id="PF00072">
    <property type="entry name" value="Response_reg"/>
    <property type="match status" value="1"/>
</dbReference>
<dbReference type="PANTHER" id="PTHR33121:SF71">
    <property type="entry name" value="OXYGEN SENSOR PROTEIN DOSP"/>
    <property type="match status" value="1"/>
</dbReference>
<dbReference type="Proteomes" id="UP000680116">
    <property type="component" value="Chromosome"/>
</dbReference>
<dbReference type="CDD" id="cd01948">
    <property type="entry name" value="EAL"/>
    <property type="match status" value="1"/>
</dbReference>
<dbReference type="SMART" id="SM00267">
    <property type="entry name" value="GGDEF"/>
    <property type="match status" value="1"/>
</dbReference>
<dbReference type="Gene3D" id="3.20.20.450">
    <property type="entry name" value="EAL domain"/>
    <property type="match status" value="1"/>
</dbReference>
<dbReference type="PANTHER" id="PTHR33121">
    <property type="entry name" value="CYCLIC DI-GMP PHOSPHODIESTERASE PDEF"/>
    <property type="match status" value="1"/>
</dbReference>
<dbReference type="Pfam" id="PF00563">
    <property type="entry name" value="EAL"/>
    <property type="match status" value="1"/>
</dbReference>
<dbReference type="CDD" id="cd01949">
    <property type="entry name" value="GGDEF"/>
    <property type="match status" value="1"/>
</dbReference>
<dbReference type="SMART" id="SM00448">
    <property type="entry name" value="REC"/>
    <property type="match status" value="1"/>
</dbReference>
<accession>A0ABM8UDF3</accession>
<dbReference type="SUPFAM" id="SSF55073">
    <property type="entry name" value="Nucleotide cyclase"/>
    <property type="match status" value="1"/>
</dbReference>
<evidence type="ECO:0000313" key="6">
    <source>
        <dbReference type="Proteomes" id="UP000680116"/>
    </source>
</evidence>
<dbReference type="SUPFAM" id="SSF141868">
    <property type="entry name" value="EAL domain-like"/>
    <property type="match status" value="1"/>
</dbReference>
<dbReference type="SMART" id="SM00052">
    <property type="entry name" value="EAL"/>
    <property type="match status" value="1"/>
</dbReference>
<feature type="domain" description="GGDEF" evidence="4">
    <location>
        <begin position="41"/>
        <end position="174"/>
    </location>
</feature>
<name>A0ABM8UDF3_9GAMM</name>
<dbReference type="InterPro" id="IPR000160">
    <property type="entry name" value="GGDEF_dom"/>
</dbReference>
<dbReference type="EMBL" id="OU015430">
    <property type="protein sequence ID" value="CAG4970284.1"/>
    <property type="molecule type" value="Genomic_DNA"/>
</dbReference>
<evidence type="ECO:0000256" key="1">
    <source>
        <dbReference type="PROSITE-ProRule" id="PRU00169"/>
    </source>
</evidence>
<dbReference type="Pfam" id="PF00990">
    <property type="entry name" value="GGDEF"/>
    <property type="match status" value="1"/>
</dbReference>
<dbReference type="PROSITE" id="PS50883">
    <property type="entry name" value="EAL"/>
    <property type="match status" value="1"/>
</dbReference>
<dbReference type="InterPro" id="IPR035919">
    <property type="entry name" value="EAL_sf"/>
</dbReference>
<dbReference type="PROSITE" id="PS50887">
    <property type="entry name" value="GGDEF"/>
    <property type="match status" value="1"/>
</dbReference>
<feature type="domain" description="Response regulatory" evidence="2">
    <location>
        <begin position="449"/>
        <end position="564"/>
    </location>
</feature>
<evidence type="ECO:0000259" key="2">
    <source>
        <dbReference type="PROSITE" id="PS50110"/>
    </source>
</evidence>
<feature type="domain" description="EAL" evidence="3">
    <location>
        <begin position="182"/>
        <end position="435"/>
    </location>
</feature>
<dbReference type="InterPro" id="IPR043128">
    <property type="entry name" value="Rev_trsase/Diguanyl_cyclase"/>
</dbReference>
<evidence type="ECO:0000313" key="5">
    <source>
        <dbReference type="EMBL" id="CAG4970284.1"/>
    </source>
</evidence>
<dbReference type="InterPro" id="IPR050706">
    <property type="entry name" value="Cyclic-di-GMP_PDE-like"/>
</dbReference>